<dbReference type="Pfam" id="PF08453">
    <property type="entry name" value="Peptidase_M9_N"/>
    <property type="match status" value="1"/>
</dbReference>
<keyword evidence="10" id="KW-0862">Zinc</keyword>
<evidence type="ECO:0000256" key="11">
    <source>
        <dbReference type="ARBA" id="ARBA00023049"/>
    </source>
</evidence>
<dbReference type="GO" id="GO:0005576">
    <property type="term" value="C:extracellular region"/>
    <property type="evidence" value="ECO:0007669"/>
    <property type="project" value="UniProtKB-SubCell"/>
</dbReference>
<reference evidence="18 19" key="2">
    <citation type="journal article" date="2022" name="Mar. Drugs">
        <title>Bioassay-Guided Fractionation Leads to the Detection of Cholic Acid Generated by the Rare Thalassomonas sp.</title>
        <authorList>
            <person name="Pheiffer F."/>
            <person name="Schneider Y.K."/>
            <person name="Hansen E.H."/>
            <person name="Andersen J.H."/>
            <person name="Isaksson J."/>
            <person name="Busche T."/>
            <person name="R C."/>
            <person name="Kalinowski J."/>
            <person name="Zyl L.V."/>
            <person name="Trindade M."/>
        </authorList>
    </citation>
    <scope>NUCLEOTIDE SEQUENCE [LARGE SCALE GENOMIC DNA]</scope>
    <source>
        <strain evidence="18 19">A5K-106</strain>
    </source>
</reference>
<comment type="cofactor">
    <cofactor evidence="2">
        <name>Zn(2+)</name>
        <dbReference type="ChEBI" id="CHEBI:29105"/>
    </cofactor>
</comment>
<dbReference type="InterPro" id="IPR007280">
    <property type="entry name" value="Peptidase_C_arc/bac"/>
</dbReference>
<dbReference type="Pfam" id="PF01752">
    <property type="entry name" value="Peptidase_M9"/>
    <property type="match status" value="1"/>
</dbReference>
<evidence type="ECO:0000256" key="4">
    <source>
        <dbReference type="ARBA" id="ARBA00012653"/>
    </source>
</evidence>
<evidence type="ECO:0000256" key="15">
    <source>
        <dbReference type="SAM" id="SignalP"/>
    </source>
</evidence>
<dbReference type="InterPro" id="IPR002169">
    <property type="entry name" value="Peptidase_M9A/M9B"/>
</dbReference>
<dbReference type="PRINTS" id="PR00931">
    <property type="entry name" value="MICOLLPTASE"/>
</dbReference>
<keyword evidence="12" id="KW-0865">Zymogen</keyword>
<keyword evidence="11" id="KW-0482">Metalloprotease</keyword>
<keyword evidence="5" id="KW-0964">Secreted</keyword>
<evidence type="ECO:0000256" key="3">
    <source>
        <dbReference type="ARBA" id="ARBA00004613"/>
    </source>
</evidence>
<dbReference type="AlphaFoldDB" id="A0AAE9YTT9"/>
<dbReference type="EC" id="3.4.24.3" evidence="4"/>
<feature type="region of interest" description="Disordered" evidence="14">
    <location>
        <begin position="62"/>
        <end position="86"/>
    </location>
</feature>
<feature type="domain" description="Peptidase C-terminal archaeal/bacterial" evidence="16">
    <location>
        <begin position="673"/>
        <end position="738"/>
    </location>
</feature>
<proteinExistence type="predicted"/>
<dbReference type="EMBL" id="CP059735">
    <property type="protein sequence ID" value="WDE00204.1"/>
    <property type="molecule type" value="Genomic_DNA"/>
</dbReference>
<name>A0AAE9YTT9_9GAMM</name>
<evidence type="ECO:0000256" key="7">
    <source>
        <dbReference type="ARBA" id="ARBA00022723"/>
    </source>
</evidence>
<comment type="subcellular location">
    <subcellularLocation>
        <location evidence="3">Secreted</location>
    </subcellularLocation>
</comment>
<evidence type="ECO:0000259" key="17">
    <source>
        <dbReference type="Pfam" id="PF08453"/>
    </source>
</evidence>
<protein>
    <recommendedName>
        <fullName evidence="4">microbial collagenase</fullName>
        <ecNumber evidence="4">3.4.24.3</ecNumber>
    </recommendedName>
</protein>
<evidence type="ECO:0000256" key="5">
    <source>
        <dbReference type="ARBA" id="ARBA00022525"/>
    </source>
</evidence>
<feature type="region of interest" description="Disordered" evidence="14">
    <location>
        <begin position="816"/>
        <end position="836"/>
    </location>
</feature>
<evidence type="ECO:0000256" key="10">
    <source>
        <dbReference type="ARBA" id="ARBA00022833"/>
    </source>
</evidence>
<dbReference type="RefSeq" id="WP_053042949.1">
    <property type="nucleotide sequence ID" value="NZ_CP059735.1"/>
</dbReference>
<gene>
    <name evidence="18" type="ORF">SG35_006005</name>
</gene>
<dbReference type="Gene3D" id="3.40.30.160">
    <property type="entry name" value="Collagenase ColT, N-terminal domain"/>
    <property type="match status" value="1"/>
</dbReference>
<evidence type="ECO:0000256" key="14">
    <source>
        <dbReference type="SAM" id="MobiDB-lite"/>
    </source>
</evidence>
<keyword evidence="8 15" id="KW-0732">Signal</keyword>
<feature type="signal peptide" evidence="15">
    <location>
        <begin position="1"/>
        <end position="25"/>
    </location>
</feature>
<dbReference type="Gene3D" id="2.60.120.380">
    <property type="match status" value="2"/>
</dbReference>
<keyword evidence="6" id="KW-0645">Protease</keyword>
<comment type="catalytic activity">
    <reaction evidence="1">
        <text>Digestion of native collagen in the triple helical region at Xaa-|-Gly bonds. With synthetic peptides, a preference is shown for Gly at P3 and P1', Pro and Ala at P2 and P2', and hydroxyproline, Ala or Arg at P3'.</text>
        <dbReference type="EC" id="3.4.24.3"/>
    </reaction>
</comment>
<dbReference type="PANTHER" id="PTHR13062:SF9">
    <property type="entry name" value="MICROBIAL COLLAGENASE"/>
    <property type="match status" value="1"/>
</dbReference>
<evidence type="ECO:0000256" key="9">
    <source>
        <dbReference type="ARBA" id="ARBA00022801"/>
    </source>
</evidence>
<keyword evidence="9" id="KW-0378">Hydrolase</keyword>
<dbReference type="Gene3D" id="1.10.390.20">
    <property type="match status" value="1"/>
</dbReference>
<evidence type="ECO:0000259" key="16">
    <source>
        <dbReference type="Pfam" id="PF04151"/>
    </source>
</evidence>
<evidence type="ECO:0000256" key="1">
    <source>
        <dbReference type="ARBA" id="ARBA00000424"/>
    </source>
</evidence>
<feature type="active site" evidence="13">
    <location>
        <position position="515"/>
    </location>
</feature>
<evidence type="ECO:0000313" key="19">
    <source>
        <dbReference type="Proteomes" id="UP000032568"/>
    </source>
</evidence>
<dbReference type="InterPro" id="IPR013661">
    <property type="entry name" value="Peptidase_M9_N_dom"/>
</dbReference>
<feature type="domain" description="Peptidase M9 collagenase N-terminal" evidence="17">
    <location>
        <begin position="112"/>
        <end position="290"/>
    </location>
</feature>
<dbReference type="Pfam" id="PF04151">
    <property type="entry name" value="PPC"/>
    <property type="match status" value="1"/>
</dbReference>
<feature type="chain" id="PRO_5042099798" description="microbial collagenase" evidence="15">
    <location>
        <begin position="26"/>
        <end position="868"/>
    </location>
</feature>
<dbReference type="KEGG" id="tact:SG35_006005"/>
<dbReference type="PANTHER" id="PTHR13062">
    <property type="entry name" value="COLLAGENASE"/>
    <property type="match status" value="1"/>
</dbReference>
<evidence type="ECO:0000256" key="6">
    <source>
        <dbReference type="ARBA" id="ARBA00022670"/>
    </source>
</evidence>
<dbReference type="GO" id="GO:0004222">
    <property type="term" value="F:metalloendopeptidase activity"/>
    <property type="evidence" value="ECO:0007669"/>
    <property type="project" value="UniProtKB-EC"/>
</dbReference>
<keyword evidence="19" id="KW-1185">Reference proteome</keyword>
<dbReference type="GO" id="GO:0008270">
    <property type="term" value="F:zinc ion binding"/>
    <property type="evidence" value="ECO:0007669"/>
    <property type="project" value="InterPro"/>
</dbReference>
<feature type="region of interest" description="Disordered" evidence="14">
    <location>
        <begin position="642"/>
        <end position="671"/>
    </location>
</feature>
<evidence type="ECO:0000256" key="2">
    <source>
        <dbReference type="ARBA" id="ARBA00001947"/>
    </source>
</evidence>
<evidence type="ECO:0000256" key="8">
    <source>
        <dbReference type="ARBA" id="ARBA00022729"/>
    </source>
</evidence>
<keyword evidence="7" id="KW-0479">Metal-binding</keyword>
<dbReference type="Proteomes" id="UP000032568">
    <property type="component" value="Chromosome"/>
</dbReference>
<organism evidence="18 19">
    <name type="scientific">Thalassomonas actiniarum</name>
    <dbReference type="NCBI Taxonomy" id="485447"/>
    <lineage>
        <taxon>Bacteria</taxon>
        <taxon>Pseudomonadati</taxon>
        <taxon>Pseudomonadota</taxon>
        <taxon>Gammaproteobacteria</taxon>
        <taxon>Alteromonadales</taxon>
        <taxon>Colwelliaceae</taxon>
        <taxon>Thalassomonas</taxon>
    </lineage>
</organism>
<evidence type="ECO:0000313" key="18">
    <source>
        <dbReference type="EMBL" id="WDE00204.1"/>
    </source>
</evidence>
<reference evidence="18 19" key="1">
    <citation type="journal article" date="2015" name="Genome Announc.">
        <title>Draft Genome Sequences of Marine Isolates of Thalassomonas viridans and Thalassomonas actiniarum.</title>
        <authorList>
            <person name="Olonade I."/>
            <person name="van Zyl L.J."/>
            <person name="Trindade M."/>
        </authorList>
    </citation>
    <scope>NUCLEOTIDE SEQUENCE [LARGE SCALE GENOMIC DNA]</scope>
    <source>
        <strain evidence="18 19">A5K-106</strain>
    </source>
</reference>
<evidence type="ECO:0000256" key="13">
    <source>
        <dbReference type="PIRSR" id="PIRSR602169-1"/>
    </source>
</evidence>
<dbReference type="GO" id="GO:0006508">
    <property type="term" value="P:proteolysis"/>
    <property type="evidence" value="ECO:0007669"/>
    <property type="project" value="UniProtKB-KW"/>
</dbReference>
<feature type="compositionally biased region" description="Polar residues" evidence="14">
    <location>
        <begin position="657"/>
        <end position="671"/>
    </location>
</feature>
<evidence type="ECO:0000256" key="12">
    <source>
        <dbReference type="ARBA" id="ARBA00023145"/>
    </source>
</evidence>
<accession>A0AAE9YTT9</accession>
<sequence length="868" mass="95797">MKMKRTVTLISMAMLSASYSVSANAANNEHAAVEAHITDGHSSHIHQGKIPQHLLEQAPGTGLSAETKVSRSDLRQRKRPLLSKQSSISNKSLNSLSLQADDPAIAACDVTAQSLAAVSGKARNDLLKSSTDFDCLEDELWGVQQDVLHALFNEAAMIEIAREAQALTASYQGDNSNKIANFVLFLRVGTWAQWGNADVIGEYTSAFNNAAFGFLDAFAANQHFYRSDEAHGEILREVITLMGGTDFSIRYLPQAISWLGRYSKDWGYYMQGSFTSVLTLIYRGNFDANFRDAVEADPSVVNELDNFLKTHTDLIGHDNEYQFNDTAMELSRFLTYGGQTYESVKVLVKAFLDKYSVTGSGSAAWLRMADMVDYADADNCSYYGICNFKEDLMAEVLPISHNCSSSLRVRAQDLTNGQLQEICSDLSAQETYFHQKLKTNNTPVPDDNNSTLELVIYDSSSDYKQYSGVLFGHSTDNGGIYLEGDPSQVGNIPRFFAYEAEWMLPEFSVWNLTHEYVHYLDGRFDLHGDFATGNAHDTVWWSEGLAEYISKKDRNDDAVAQARDKTHSLSQLLRTDYNDSSSQIYDWGYLAVRFMFEEKSADIDTMLTHVRSGDYAGYDLWLDNINSRYDSQFSSWLETVQSTDGEEPPTGGDVLNNGDSRTIASDGSEQPSFSFELDSGASNVEISISGGTGDADLYVRHGNAPTLDDYDYRPWENGNNETVNIATPASGQWFIMVNPYNPFSDVELSVNWQQSAPGVPDACASQSPVSSGELFDATPVCLEQGTRYVYFWADGSESSVTIGSAHGAGDISLYHSSGNWPSEQDHHNASANAGSNEEQMVVNAPARGWHYIKATGQGSGVTLQLSVN</sequence>